<dbReference type="GO" id="GO:0004659">
    <property type="term" value="F:prenyltransferase activity"/>
    <property type="evidence" value="ECO:0007669"/>
    <property type="project" value="InterPro"/>
</dbReference>
<evidence type="ECO:0000256" key="4">
    <source>
        <dbReference type="RuleBase" id="RU004466"/>
    </source>
</evidence>
<dbReference type="InterPro" id="IPR000092">
    <property type="entry name" value="Polyprenyl_synt"/>
</dbReference>
<dbReference type="InterPro" id="IPR033749">
    <property type="entry name" value="Polyprenyl_synt_CS"/>
</dbReference>
<comment type="similarity">
    <text evidence="4">Belongs to the FPP/GGPP synthase family.</text>
</comment>
<dbReference type="Gene3D" id="1.10.600.10">
    <property type="entry name" value="Farnesyl Diphosphate Synthase"/>
    <property type="match status" value="1"/>
</dbReference>
<proteinExistence type="evidence at transcript level"/>
<feature type="region of interest" description="Disordered" evidence="5">
    <location>
        <begin position="61"/>
        <end position="80"/>
    </location>
</feature>
<reference evidence="6" key="1">
    <citation type="submission" date="2000-01" db="EMBL/GenBank/DDBJ databases">
        <title>Nigrospora sphaerica geranylgeranyl diphosphate synthase.</title>
        <authorList>
            <person name="Ohashi K."/>
            <person name="Sankawa U."/>
        </authorList>
    </citation>
    <scope>NUCLEOTIDE SEQUENCE</scope>
    <source>
        <strain evidence="6">CBS 984.69</strain>
    </source>
</reference>
<evidence type="ECO:0000256" key="3">
    <source>
        <dbReference type="ARBA" id="ARBA00022842"/>
    </source>
</evidence>
<dbReference type="SUPFAM" id="SSF48576">
    <property type="entry name" value="Terpenoid synthases"/>
    <property type="match status" value="1"/>
</dbReference>
<dbReference type="GO" id="GO:0046165">
    <property type="term" value="P:alcohol biosynthetic process"/>
    <property type="evidence" value="ECO:0007669"/>
    <property type="project" value="UniProtKB-ARBA"/>
</dbReference>
<dbReference type="Pfam" id="PF00348">
    <property type="entry name" value="polyprenyl_synt"/>
    <property type="match status" value="1"/>
</dbReference>
<keyword evidence="2" id="KW-0479">Metal-binding</keyword>
<sequence>MASELACPARVPPDPTTLVEGKDRLSHPAVFHFSNDFAGASLSTPRTPQGADPDVLAADEAADEPTDGTDALPSRAYTTSPSLCSGQERIEVDFDHWTEAKEKVVTGPYDYIAASPGKEIRSLMLACFNAWLEVPAQRLEVIKRAVGMLHTASLLIDDIQDNSELRRGRPVAHKIFGPAMTINSANHMYFLALQELNALETPGVVDIFTDELLRLHRGQAMDLYWRETLTCPTEADYFEMTSNKTGGLFRLAYRLMKAESAVSVDLMPVVELLGVLFQVADDYKNLCSREYGDLKGVGEDLTEGKFSFPIIHTIRTNPADLQLLNILRERPTNDHVKRYAIELMEKTGSFRYTRGVLKKLATQVHEAVHLMDQGRGKGKALFELMDRITGFL</sequence>
<name>Q9P965_9PEZI</name>
<dbReference type="InterPro" id="IPR008949">
    <property type="entry name" value="Isoprenoid_synthase_dom_sf"/>
</dbReference>
<dbReference type="PROSITE" id="PS00444">
    <property type="entry name" value="POLYPRENYL_SYNTHASE_2"/>
    <property type="match status" value="1"/>
</dbReference>
<dbReference type="PROSITE" id="PS00723">
    <property type="entry name" value="POLYPRENYL_SYNTHASE_1"/>
    <property type="match status" value="1"/>
</dbReference>
<dbReference type="AlphaFoldDB" id="Q9P965"/>
<dbReference type="PANTHER" id="PTHR12001:SF44">
    <property type="entry name" value="GERANYLGERANYL PYROPHOSPHATE SYNTHASE"/>
    <property type="match status" value="1"/>
</dbReference>
<dbReference type="PANTHER" id="PTHR12001">
    <property type="entry name" value="GERANYLGERANYL PYROPHOSPHATE SYNTHASE"/>
    <property type="match status" value="1"/>
</dbReference>
<feature type="region of interest" description="Disordered" evidence="5">
    <location>
        <begin position="1"/>
        <end position="23"/>
    </location>
</feature>
<dbReference type="CDD" id="cd00685">
    <property type="entry name" value="Trans_IPPS_HT"/>
    <property type="match status" value="1"/>
</dbReference>
<organism evidence="6">
    <name type="scientific">Nigrospora sphaerica</name>
    <dbReference type="NCBI Taxonomy" id="114231"/>
    <lineage>
        <taxon>Eukaryota</taxon>
        <taxon>Fungi</taxon>
        <taxon>Dikarya</taxon>
        <taxon>Ascomycota</taxon>
        <taxon>Pezizomycotina</taxon>
        <taxon>Sordariomycetes</taxon>
        <taxon>Xylariomycetidae</taxon>
        <taxon>Amphisphaeriales</taxon>
        <taxon>Apiosporaceae</taxon>
        <taxon>Nigrospora</taxon>
    </lineage>
</organism>
<evidence type="ECO:0000256" key="1">
    <source>
        <dbReference type="ARBA" id="ARBA00022679"/>
    </source>
</evidence>
<accession>Q9P965</accession>
<keyword evidence="3" id="KW-0460">Magnesium</keyword>
<dbReference type="GO" id="GO:0046872">
    <property type="term" value="F:metal ion binding"/>
    <property type="evidence" value="ECO:0007669"/>
    <property type="project" value="UniProtKB-KW"/>
</dbReference>
<evidence type="ECO:0000313" key="6">
    <source>
        <dbReference type="EMBL" id="BAA90525.1"/>
    </source>
</evidence>
<keyword evidence="1 4" id="KW-0808">Transferase</keyword>
<evidence type="ECO:0000256" key="5">
    <source>
        <dbReference type="SAM" id="MobiDB-lite"/>
    </source>
</evidence>
<dbReference type="GO" id="GO:0008299">
    <property type="term" value="P:isoprenoid biosynthetic process"/>
    <property type="evidence" value="ECO:0007669"/>
    <property type="project" value="InterPro"/>
</dbReference>
<dbReference type="GO" id="GO:0043386">
    <property type="term" value="P:mycotoxin biosynthetic process"/>
    <property type="evidence" value="ECO:0007669"/>
    <property type="project" value="UniProtKB-ARBA"/>
</dbReference>
<evidence type="ECO:0000256" key="2">
    <source>
        <dbReference type="ARBA" id="ARBA00022723"/>
    </source>
</evidence>
<dbReference type="EMBL" id="AB037600">
    <property type="protein sequence ID" value="BAA90525.1"/>
    <property type="molecule type" value="mRNA"/>
</dbReference>
<protein>
    <submittedName>
        <fullName evidence="6">Geranylgeranyl diphosphate synthase</fullName>
    </submittedName>
</protein>
<dbReference type="SFLD" id="SFLDS00005">
    <property type="entry name" value="Isoprenoid_Synthase_Type_I"/>
    <property type="match status" value="1"/>
</dbReference>